<feature type="region of interest" description="Disordered" evidence="1">
    <location>
        <begin position="298"/>
        <end position="325"/>
    </location>
</feature>
<dbReference type="Proteomes" id="UP001601058">
    <property type="component" value="Unassembled WGS sequence"/>
</dbReference>
<evidence type="ECO:0000313" key="3">
    <source>
        <dbReference type="Proteomes" id="UP001601058"/>
    </source>
</evidence>
<dbReference type="Pfam" id="PF13814">
    <property type="entry name" value="Replic_Relax"/>
    <property type="match status" value="1"/>
</dbReference>
<name>A0ABW6K3T9_9BACI</name>
<dbReference type="RefSeq" id="WP_389222800.1">
    <property type="nucleotide sequence ID" value="NZ_JBIACJ010000014.1"/>
</dbReference>
<keyword evidence="3" id="KW-1185">Reference proteome</keyword>
<sequence>MILWRNNRISNKQQQILTLIYQYRGLTNEHLRKLIFGHLDSNQAGQKANISRYTSELRNTRMIESFSCYPYSQELIHCLTSKGIEFVQEQVQIDQENKLAGFKDQPYGDFSATMLKPGLKNLEHTMMYLDFATKFRKKLDIRHNLFAVQEYLYFNKVSTNSGYYKNGKVRPDGEILFNQHILFTLEIDTGSERLEQLTAKFENYQKYLEYCMKHEVDSAWEGLLFVCKHTELSIEKDQRLHTILRAIVAGLGYYCWIFSVQIYRGEGIVLSQLFQEQEDLFRNLGIAIPSKENPILIEKRQQEREKQREEEERKRLAEEAQRKVEERIRQERLANDRKKRLEEEQRTRELEEEERKKKRFYGVGKFFS</sequence>
<protein>
    <submittedName>
        <fullName evidence="2">Replication-relaxation family protein</fullName>
    </submittedName>
</protein>
<dbReference type="InterPro" id="IPR025855">
    <property type="entry name" value="Replic_Relax"/>
</dbReference>
<evidence type="ECO:0000256" key="1">
    <source>
        <dbReference type="SAM" id="MobiDB-lite"/>
    </source>
</evidence>
<evidence type="ECO:0000313" key="2">
    <source>
        <dbReference type="EMBL" id="MFE8698424.1"/>
    </source>
</evidence>
<gene>
    <name evidence="2" type="ORF">ACFYKT_19130</name>
</gene>
<organism evidence="2 3">
    <name type="scientific">Cytobacillus mangrovibacter</name>
    <dbReference type="NCBI Taxonomy" id="3299024"/>
    <lineage>
        <taxon>Bacteria</taxon>
        <taxon>Bacillati</taxon>
        <taxon>Bacillota</taxon>
        <taxon>Bacilli</taxon>
        <taxon>Bacillales</taxon>
        <taxon>Bacillaceae</taxon>
        <taxon>Cytobacillus</taxon>
    </lineage>
</organism>
<dbReference type="EMBL" id="JBIACJ010000014">
    <property type="protein sequence ID" value="MFE8698424.1"/>
    <property type="molecule type" value="Genomic_DNA"/>
</dbReference>
<proteinExistence type="predicted"/>
<reference evidence="2 3" key="1">
    <citation type="submission" date="2024-08" db="EMBL/GenBank/DDBJ databases">
        <title>Two novel Cytobacillus novel species.</title>
        <authorList>
            <person name="Liu G."/>
        </authorList>
    </citation>
    <scope>NUCLEOTIDE SEQUENCE [LARGE SCALE GENOMIC DNA]</scope>
    <source>
        <strain evidence="2 3">FJAT-53684</strain>
    </source>
</reference>
<accession>A0ABW6K3T9</accession>
<comment type="caution">
    <text evidence="2">The sequence shown here is derived from an EMBL/GenBank/DDBJ whole genome shotgun (WGS) entry which is preliminary data.</text>
</comment>